<accession>A0AB73N381</accession>
<reference evidence="2 3" key="1">
    <citation type="submission" date="2017-03" db="EMBL/GenBank/DDBJ databases">
        <title>Maternal inheritance of bifidobacteria.</title>
        <authorList>
            <person name="Lugli G.A."/>
            <person name="Duranti S."/>
            <person name="Milani C."/>
            <person name="Mancabelli L."/>
        </authorList>
    </citation>
    <scope>NUCLEOTIDE SEQUENCE [LARGE SCALE GENOMIC DNA]</scope>
    <source>
        <strain evidence="2 3">1892B</strain>
    </source>
</reference>
<comment type="caution">
    <text evidence="2">The sequence shown here is derived from an EMBL/GenBank/DDBJ whole genome shotgun (WGS) entry which is preliminary data.</text>
</comment>
<keyword evidence="2" id="KW-0238">DNA-binding</keyword>
<feature type="domain" description="HTH cro/C1-type" evidence="1">
    <location>
        <begin position="5"/>
        <end position="59"/>
    </location>
</feature>
<evidence type="ECO:0000259" key="1">
    <source>
        <dbReference type="PROSITE" id="PS50943"/>
    </source>
</evidence>
<dbReference type="InterPro" id="IPR001387">
    <property type="entry name" value="Cro/C1-type_HTH"/>
</dbReference>
<name>A0AB73N381_BIFAD</name>
<dbReference type="GO" id="GO:0003677">
    <property type="term" value="F:DNA binding"/>
    <property type="evidence" value="ECO:0007669"/>
    <property type="project" value="UniProtKB-KW"/>
</dbReference>
<dbReference type="Gene3D" id="1.10.260.40">
    <property type="entry name" value="lambda repressor-like DNA-binding domains"/>
    <property type="match status" value="1"/>
</dbReference>
<dbReference type="SMART" id="SM00530">
    <property type="entry name" value="HTH_XRE"/>
    <property type="match status" value="1"/>
</dbReference>
<proteinExistence type="predicted"/>
<sequence length="71" mass="8130">MISNIRRLLRAHHLKQRDLAEVLGVSEQAVSDKFHGRTNFTLKDMRKIADAFDVSLDYLTGRSDYAKPLEA</sequence>
<dbReference type="EMBL" id="NAQF01000007">
    <property type="protein sequence ID" value="OQM57305.1"/>
    <property type="molecule type" value="Genomic_DNA"/>
</dbReference>
<dbReference type="CDD" id="cd00093">
    <property type="entry name" value="HTH_XRE"/>
    <property type="match status" value="1"/>
</dbReference>
<evidence type="ECO:0000313" key="3">
    <source>
        <dbReference type="Proteomes" id="UP000192714"/>
    </source>
</evidence>
<dbReference type="SUPFAM" id="SSF47413">
    <property type="entry name" value="lambda repressor-like DNA-binding domains"/>
    <property type="match status" value="1"/>
</dbReference>
<dbReference type="RefSeq" id="WP_077383065.1">
    <property type="nucleotide sequence ID" value="NZ_CP007443.1"/>
</dbReference>
<dbReference type="InterPro" id="IPR010982">
    <property type="entry name" value="Lambda_DNA-bd_dom_sf"/>
</dbReference>
<dbReference type="Pfam" id="PF01381">
    <property type="entry name" value="HTH_3"/>
    <property type="match status" value="1"/>
</dbReference>
<dbReference type="KEGG" id="badl:BADO_1596"/>
<dbReference type="Proteomes" id="UP000192714">
    <property type="component" value="Unassembled WGS sequence"/>
</dbReference>
<dbReference type="PROSITE" id="PS50943">
    <property type="entry name" value="HTH_CROC1"/>
    <property type="match status" value="1"/>
</dbReference>
<gene>
    <name evidence="2" type="ORF">B5789_1543</name>
</gene>
<dbReference type="AlphaFoldDB" id="A0AB73N381"/>
<protein>
    <submittedName>
        <fullName evidence="2">DNA-binding helix-turn-helix protein</fullName>
    </submittedName>
</protein>
<organism evidence="2 3">
    <name type="scientific">Bifidobacterium adolescentis</name>
    <dbReference type="NCBI Taxonomy" id="1680"/>
    <lineage>
        <taxon>Bacteria</taxon>
        <taxon>Bacillati</taxon>
        <taxon>Actinomycetota</taxon>
        <taxon>Actinomycetes</taxon>
        <taxon>Bifidobacteriales</taxon>
        <taxon>Bifidobacteriaceae</taxon>
        <taxon>Bifidobacterium</taxon>
    </lineage>
</organism>
<evidence type="ECO:0000313" key="2">
    <source>
        <dbReference type="EMBL" id="OQM57305.1"/>
    </source>
</evidence>